<evidence type="ECO:0000313" key="1">
    <source>
        <dbReference type="EMBL" id="JAT87021.1"/>
    </source>
</evidence>
<name>A0A1E1WJH8_PECGO</name>
<dbReference type="EMBL" id="GDQN01004033">
    <property type="protein sequence ID" value="JAT87021.1"/>
    <property type="molecule type" value="Transcribed_RNA"/>
</dbReference>
<sequence length="119" mass="13523">RESSELAYATIAKLRQEGNDNLAAAIEHLLKNPKEAENIIQQTRGKKRCAFTPAKALGLFLSLKLSKWQYITLRESTIREGIRDMYPSYYKVQQAKLDCYPSKDSINITEVMAKVSLQA</sequence>
<dbReference type="AlphaFoldDB" id="A0A1E1WJH8"/>
<gene>
    <name evidence="1" type="ORF">g.1380</name>
</gene>
<protein>
    <submittedName>
        <fullName evidence="1">Uncharacterized protein</fullName>
    </submittedName>
</protein>
<feature type="non-terminal residue" evidence="1">
    <location>
        <position position="119"/>
    </location>
</feature>
<proteinExistence type="predicted"/>
<accession>A0A1E1WJH8</accession>
<organism evidence="1">
    <name type="scientific">Pectinophora gossypiella</name>
    <name type="common">Cotton pink bollworm</name>
    <name type="synonym">Depressaria gossypiella</name>
    <dbReference type="NCBI Taxonomy" id="13191"/>
    <lineage>
        <taxon>Eukaryota</taxon>
        <taxon>Metazoa</taxon>
        <taxon>Ecdysozoa</taxon>
        <taxon>Arthropoda</taxon>
        <taxon>Hexapoda</taxon>
        <taxon>Insecta</taxon>
        <taxon>Pterygota</taxon>
        <taxon>Neoptera</taxon>
        <taxon>Endopterygota</taxon>
        <taxon>Lepidoptera</taxon>
        <taxon>Glossata</taxon>
        <taxon>Ditrysia</taxon>
        <taxon>Gelechioidea</taxon>
        <taxon>Gelechiidae</taxon>
        <taxon>Apatetrinae</taxon>
        <taxon>Pectinophora</taxon>
    </lineage>
</organism>
<reference evidence="1" key="1">
    <citation type="submission" date="2015-09" db="EMBL/GenBank/DDBJ databases">
        <title>De novo assembly of Pectinophora gossypiella (Pink Bollworm) gut transcriptome.</title>
        <authorList>
            <person name="Tassone E.E."/>
        </authorList>
    </citation>
    <scope>NUCLEOTIDE SEQUENCE</scope>
</reference>
<feature type="non-terminal residue" evidence="1">
    <location>
        <position position="1"/>
    </location>
</feature>